<feature type="region of interest" description="Disordered" evidence="2">
    <location>
        <begin position="113"/>
        <end position="162"/>
    </location>
</feature>
<dbReference type="Proteomes" id="UP000250235">
    <property type="component" value="Unassembled WGS sequence"/>
</dbReference>
<organism evidence="4 5">
    <name type="scientific">Dorcoceras hygrometricum</name>
    <dbReference type="NCBI Taxonomy" id="472368"/>
    <lineage>
        <taxon>Eukaryota</taxon>
        <taxon>Viridiplantae</taxon>
        <taxon>Streptophyta</taxon>
        <taxon>Embryophyta</taxon>
        <taxon>Tracheophyta</taxon>
        <taxon>Spermatophyta</taxon>
        <taxon>Magnoliopsida</taxon>
        <taxon>eudicotyledons</taxon>
        <taxon>Gunneridae</taxon>
        <taxon>Pentapetalae</taxon>
        <taxon>asterids</taxon>
        <taxon>lamiids</taxon>
        <taxon>Lamiales</taxon>
        <taxon>Gesneriaceae</taxon>
        <taxon>Didymocarpoideae</taxon>
        <taxon>Trichosporeae</taxon>
        <taxon>Loxocarpinae</taxon>
        <taxon>Dorcoceras</taxon>
    </lineage>
</organism>
<evidence type="ECO:0000256" key="2">
    <source>
        <dbReference type="SAM" id="MobiDB-lite"/>
    </source>
</evidence>
<feature type="compositionally biased region" description="Polar residues" evidence="2">
    <location>
        <begin position="242"/>
        <end position="258"/>
    </location>
</feature>
<proteinExistence type="predicted"/>
<dbReference type="GO" id="GO:0003676">
    <property type="term" value="F:nucleic acid binding"/>
    <property type="evidence" value="ECO:0007669"/>
    <property type="project" value="InterPro"/>
</dbReference>
<gene>
    <name evidence="4" type="ORF">F511_32587</name>
</gene>
<accession>A0A2Z7ACQ5</accession>
<dbReference type="Gene3D" id="4.10.60.10">
    <property type="entry name" value="Zinc finger, CCHC-type"/>
    <property type="match status" value="1"/>
</dbReference>
<sequence>MMTSACLIKEAVISNDDVSIADCKKSRISNYDVSISTGESFVLDSFQMSLVRRRFVCNSGSLYTLSFPGSDVSLGDEIWLKFRDPSGGTQTCVDDEPLYFPLRAIGSLPSLGQSVDPVPSGTSSSQPSVAPHSLSRQRFRPRGRCFKRSSSSSSNSGGSSGVRPNASFFGQCGGKHRPSQCIGVLGACNNCGLVGHFARVCPTLGQRDLTRSSSRRPYRSFQSQRSGFQPLETFNARELSLSEKSGLQPTQVDATTVE</sequence>
<keyword evidence="5" id="KW-1185">Reference proteome</keyword>
<dbReference type="InterPro" id="IPR001878">
    <property type="entry name" value="Znf_CCHC"/>
</dbReference>
<feature type="region of interest" description="Disordered" evidence="2">
    <location>
        <begin position="239"/>
        <end position="258"/>
    </location>
</feature>
<keyword evidence="1" id="KW-0862">Zinc</keyword>
<dbReference type="PROSITE" id="PS50158">
    <property type="entry name" value="ZF_CCHC"/>
    <property type="match status" value="1"/>
</dbReference>
<protein>
    <recommendedName>
        <fullName evidence="3">CCHC-type domain-containing protein</fullName>
    </recommendedName>
</protein>
<dbReference type="AlphaFoldDB" id="A0A2Z7ACQ5"/>
<name>A0A2Z7ACQ5_9LAMI</name>
<feature type="domain" description="CCHC-type" evidence="3">
    <location>
        <begin position="188"/>
        <end position="202"/>
    </location>
</feature>
<reference evidence="4 5" key="1">
    <citation type="journal article" date="2015" name="Proc. Natl. Acad. Sci. U.S.A.">
        <title>The resurrection genome of Boea hygrometrica: A blueprint for survival of dehydration.</title>
        <authorList>
            <person name="Xiao L."/>
            <person name="Yang G."/>
            <person name="Zhang L."/>
            <person name="Yang X."/>
            <person name="Zhao S."/>
            <person name="Ji Z."/>
            <person name="Zhou Q."/>
            <person name="Hu M."/>
            <person name="Wang Y."/>
            <person name="Chen M."/>
            <person name="Xu Y."/>
            <person name="Jin H."/>
            <person name="Xiao X."/>
            <person name="Hu G."/>
            <person name="Bao F."/>
            <person name="Hu Y."/>
            <person name="Wan P."/>
            <person name="Li L."/>
            <person name="Deng X."/>
            <person name="Kuang T."/>
            <person name="Xiang C."/>
            <person name="Zhu J.K."/>
            <person name="Oliver M.J."/>
            <person name="He Y."/>
        </authorList>
    </citation>
    <scope>NUCLEOTIDE SEQUENCE [LARGE SCALE GENOMIC DNA]</scope>
    <source>
        <strain evidence="5">cv. XS01</strain>
    </source>
</reference>
<evidence type="ECO:0000259" key="3">
    <source>
        <dbReference type="PROSITE" id="PS50158"/>
    </source>
</evidence>
<dbReference type="EMBL" id="KV016700">
    <property type="protein sequence ID" value="KZV19373.1"/>
    <property type="molecule type" value="Genomic_DNA"/>
</dbReference>
<evidence type="ECO:0000313" key="5">
    <source>
        <dbReference type="Proteomes" id="UP000250235"/>
    </source>
</evidence>
<dbReference type="OrthoDB" id="786614at2759"/>
<feature type="compositionally biased region" description="Basic residues" evidence="2">
    <location>
        <begin position="135"/>
        <end position="147"/>
    </location>
</feature>
<keyword evidence="1" id="KW-0479">Metal-binding</keyword>
<evidence type="ECO:0000313" key="4">
    <source>
        <dbReference type="EMBL" id="KZV19373.1"/>
    </source>
</evidence>
<dbReference type="GO" id="GO:0008270">
    <property type="term" value="F:zinc ion binding"/>
    <property type="evidence" value="ECO:0007669"/>
    <property type="project" value="UniProtKB-KW"/>
</dbReference>
<dbReference type="SMART" id="SM00343">
    <property type="entry name" value="ZnF_C2HC"/>
    <property type="match status" value="1"/>
</dbReference>
<evidence type="ECO:0000256" key="1">
    <source>
        <dbReference type="PROSITE-ProRule" id="PRU00047"/>
    </source>
</evidence>
<feature type="region of interest" description="Disordered" evidence="2">
    <location>
        <begin position="209"/>
        <end position="229"/>
    </location>
</feature>
<keyword evidence="1" id="KW-0863">Zinc-finger</keyword>